<name>A0A6M2D7I7_RHIMP</name>
<reference evidence="1" key="1">
    <citation type="submission" date="2019-09" db="EMBL/GenBank/DDBJ databases">
        <title>Organ-specific transcriptomic study of the physiology of the cattle tick, Rhipicephalus microplus.</title>
        <authorList>
            <person name="Tirloni L."/>
            <person name="Braz G."/>
            <person name="Gandara A.C.P."/>
            <person name="Sabadin G.A."/>
            <person name="da Silva R.M."/>
            <person name="Guizzo M.G."/>
            <person name="Machado J.A."/>
            <person name="Costa E.P."/>
            <person name="Gomes H.F."/>
            <person name="Moraes J."/>
            <person name="Mota M.B.S."/>
            <person name="Mesquita R.D."/>
            <person name="Alvarenga P.H."/>
            <person name="Alves F."/>
            <person name="Seixas A."/>
            <person name="da Fonseca R.N."/>
            <person name="Fogaca A."/>
            <person name="Logullo C."/>
            <person name="Tanaka A."/>
            <person name="Daffre S."/>
            <person name="Termignoni C."/>
            <person name="Vaz I.S.Jr."/>
            <person name="Oliveira P.L."/>
            <person name="Ribeiro J.M."/>
        </authorList>
    </citation>
    <scope>NUCLEOTIDE SEQUENCE</scope>
    <source>
        <strain evidence="1">Porto Alegre</strain>
    </source>
</reference>
<proteinExistence type="predicted"/>
<evidence type="ECO:0000313" key="1">
    <source>
        <dbReference type="EMBL" id="NOV41975.1"/>
    </source>
</evidence>
<protein>
    <submittedName>
        <fullName evidence="1">Uncharacterized protein</fullName>
    </submittedName>
</protein>
<organism evidence="1">
    <name type="scientific">Rhipicephalus microplus</name>
    <name type="common">Cattle tick</name>
    <name type="synonym">Boophilus microplus</name>
    <dbReference type="NCBI Taxonomy" id="6941"/>
    <lineage>
        <taxon>Eukaryota</taxon>
        <taxon>Metazoa</taxon>
        <taxon>Ecdysozoa</taxon>
        <taxon>Arthropoda</taxon>
        <taxon>Chelicerata</taxon>
        <taxon>Arachnida</taxon>
        <taxon>Acari</taxon>
        <taxon>Parasitiformes</taxon>
        <taxon>Ixodida</taxon>
        <taxon>Ixodoidea</taxon>
        <taxon>Ixodidae</taxon>
        <taxon>Rhipicephalinae</taxon>
        <taxon>Rhipicephalus</taxon>
        <taxon>Boophilus</taxon>
    </lineage>
</organism>
<dbReference type="EMBL" id="GHWJ01009238">
    <property type="protein sequence ID" value="NOV41975.1"/>
    <property type="molecule type" value="Transcribed_RNA"/>
</dbReference>
<accession>A0A6M2D7I7</accession>
<dbReference type="AlphaFoldDB" id="A0A6M2D7I7"/>
<sequence>MLTSFFIVSPPFVLNVLDISKLFRCALCISPFPPPRVGHFRRFVACLCFLEFSPSLLFVQVSPIYFGTTLRLTLSLESAEVSHTALISLYIYFFLFDRIFVKRKVFFVSHSSSALQFASEIIIIFSFWFLKVSNSDAYGCAAVLFSYDFSVCSGGKNSAKIEGKPHKTWGRLRFCRRHPVFYSLEDRQQGGIVAKRSGGSSVNGEDSSAGAASTRWTWTKATERAFFYTSVTLHAKRMRTERPCECVCGEAALGGFFCTCQCV</sequence>